<evidence type="ECO:0000313" key="3">
    <source>
        <dbReference type="Proteomes" id="UP000233837"/>
    </source>
</evidence>
<proteinExistence type="predicted"/>
<gene>
    <name evidence="2" type="ORF">MA16_Dca025194</name>
</gene>
<evidence type="ECO:0000313" key="2">
    <source>
        <dbReference type="EMBL" id="PKU86387.1"/>
    </source>
</evidence>
<sequence>MADFPQNCSVSPVTEAVSVGKVNGSSDGLGSGEVQWGDAGAMEASGDLDKIA</sequence>
<feature type="region of interest" description="Disordered" evidence="1">
    <location>
        <begin position="20"/>
        <end position="52"/>
    </location>
</feature>
<reference evidence="2 3" key="1">
    <citation type="journal article" date="2016" name="Sci. Rep.">
        <title>The Dendrobium catenatum Lindl. genome sequence provides insights into polysaccharide synthase, floral development and adaptive evolution.</title>
        <authorList>
            <person name="Zhang G.Q."/>
            <person name="Xu Q."/>
            <person name="Bian C."/>
            <person name="Tsai W.C."/>
            <person name="Yeh C.M."/>
            <person name="Liu K.W."/>
            <person name="Yoshida K."/>
            <person name="Zhang L.S."/>
            <person name="Chang S.B."/>
            <person name="Chen F."/>
            <person name="Shi Y."/>
            <person name="Su Y.Y."/>
            <person name="Zhang Y.Q."/>
            <person name="Chen L.J."/>
            <person name="Yin Y."/>
            <person name="Lin M."/>
            <person name="Huang H."/>
            <person name="Deng H."/>
            <person name="Wang Z.W."/>
            <person name="Zhu S.L."/>
            <person name="Zhao X."/>
            <person name="Deng C."/>
            <person name="Niu S.C."/>
            <person name="Huang J."/>
            <person name="Wang M."/>
            <person name="Liu G.H."/>
            <person name="Yang H.J."/>
            <person name="Xiao X.J."/>
            <person name="Hsiao Y.Y."/>
            <person name="Wu W.L."/>
            <person name="Chen Y.Y."/>
            <person name="Mitsuda N."/>
            <person name="Ohme-Takagi M."/>
            <person name="Luo Y.B."/>
            <person name="Van de Peer Y."/>
            <person name="Liu Z.J."/>
        </authorList>
    </citation>
    <scope>NUCLEOTIDE SEQUENCE [LARGE SCALE GENOMIC DNA]</scope>
    <source>
        <tissue evidence="2">The whole plant</tissue>
    </source>
</reference>
<accession>A0A2I0XEP0</accession>
<keyword evidence="3" id="KW-1185">Reference proteome</keyword>
<reference evidence="2 3" key="2">
    <citation type="journal article" date="2017" name="Nature">
        <title>The Apostasia genome and the evolution of orchids.</title>
        <authorList>
            <person name="Zhang G.Q."/>
            <person name="Liu K.W."/>
            <person name="Li Z."/>
            <person name="Lohaus R."/>
            <person name="Hsiao Y.Y."/>
            <person name="Niu S.C."/>
            <person name="Wang J.Y."/>
            <person name="Lin Y.C."/>
            <person name="Xu Q."/>
            <person name="Chen L.J."/>
            <person name="Yoshida K."/>
            <person name="Fujiwara S."/>
            <person name="Wang Z.W."/>
            <person name="Zhang Y.Q."/>
            <person name="Mitsuda N."/>
            <person name="Wang M."/>
            <person name="Liu G.H."/>
            <person name="Pecoraro L."/>
            <person name="Huang H.X."/>
            <person name="Xiao X.J."/>
            <person name="Lin M."/>
            <person name="Wu X.Y."/>
            <person name="Wu W.L."/>
            <person name="Chen Y.Y."/>
            <person name="Chang S.B."/>
            <person name="Sakamoto S."/>
            <person name="Ohme-Takagi M."/>
            <person name="Yagi M."/>
            <person name="Zeng S.J."/>
            <person name="Shen C.Y."/>
            <person name="Yeh C.M."/>
            <person name="Luo Y.B."/>
            <person name="Tsai W.C."/>
            <person name="Van de Peer Y."/>
            <person name="Liu Z.J."/>
        </authorList>
    </citation>
    <scope>NUCLEOTIDE SEQUENCE [LARGE SCALE GENOMIC DNA]</scope>
    <source>
        <tissue evidence="2">The whole plant</tissue>
    </source>
</reference>
<evidence type="ECO:0000256" key="1">
    <source>
        <dbReference type="SAM" id="MobiDB-lite"/>
    </source>
</evidence>
<dbReference type="AlphaFoldDB" id="A0A2I0XEP0"/>
<organism evidence="2 3">
    <name type="scientific">Dendrobium catenatum</name>
    <dbReference type="NCBI Taxonomy" id="906689"/>
    <lineage>
        <taxon>Eukaryota</taxon>
        <taxon>Viridiplantae</taxon>
        <taxon>Streptophyta</taxon>
        <taxon>Embryophyta</taxon>
        <taxon>Tracheophyta</taxon>
        <taxon>Spermatophyta</taxon>
        <taxon>Magnoliopsida</taxon>
        <taxon>Liliopsida</taxon>
        <taxon>Asparagales</taxon>
        <taxon>Orchidaceae</taxon>
        <taxon>Epidendroideae</taxon>
        <taxon>Malaxideae</taxon>
        <taxon>Dendrobiinae</taxon>
        <taxon>Dendrobium</taxon>
    </lineage>
</organism>
<dbReference type="Proteomes" id="UP000233837">
    <property type="component" value="Unassembled WGS sequence"/>
</dbReference>
<dbReference type="EMBL" id="KZ501950">
    <property type="protein sequence ID" value="PKU86387.1"/>
    <property type="molecule type" value="Genomic_DNA"/>
</dbReference>
<protein>
    <submittedName>
        <fullName evidence="2">Uncharacterized protein</fullName>
    </submittedName>
</protein>
<name>A0A2I0XEP0_9ASPA</name>